<dbReference type="GO" id="GO:0004040">
    <property type="term" value="F:amidase activity"/>
    <property type="evidence" value="ECO:0007669"/>
    <property type="project" value="UniProtKB-EC"/>
</dbReference>
<gene>
    <name evidence="8" type="ORF">BO83DRAFT_317001</name>
</gene>
<feature type="binding site" evidence="6">
    <location>
        <position position="215"/>
    </location>
    <ligand>
        <name>substrate</name>
    </ligand>
</feature>
<dbReference type="AlphaFoldDB" id="A0A317V3X0"/>
<dbReference type="EC" id="3.5.1.4" evidence="3"/>
<dbReference type="Gene3D" id="3.90.1300.10">
    <property type="entry name" value="Amidase signature (AS) domain"/>
    <property type="match status" value="1"/>
</dbReference>
<evidence type="ECO:0000256" key="3">
    <source>
        <dbReference type="ARBA" id="ARBA00012922"/>
    </source>
</evidence>
<dbReference type="PANTHER" id="PTHR46072:SF7">
    <property type="entry name" value="AMIDASE"/>
    <property type="match status" value="1"/>
</dbReference>
<dbReference type="InterPro" id="IPR020556">
    <property type="entry name" value="Amidase_CS"/>
</dbReference>
<organism evidence="8 9">
    <name type="scientific">Aspergillus eucalypticola (strain CBS 122712 / IBT 29274)</name>
    <dbReference type="NCBI Taxonomy" id="1448314"/>
    <lineage>
        <taxon>Eukaryota</taxon>
        <taxon>Fungi</taxon>
        <taxon>Dikarya</taxon>
        <taxon>Ascomycota</taxon>
        <taxon>Pezizomycotina</taxon>
        <taxon>Eurotiomycetes</taxon>
        <taxon>Eurotiomycetidae</taxon>
        <taxon>Eurotiales</taxon>
        <taxon>Aspergillaceae</taxon>
        <taxon>Aspergillus</taxon>
        <taxon>Aspergillus subgen. Circumdati</taxon>
    </lineage>
</organism>
<keyword evidence="9" id="KW-1185">Reference proteome</keyword>
<protein>
    <recommendedName>
        <fullName evidence="3">amidase</fullName>
        <ecNumber evidence="3">3.5.1.4</ecNumber>
    </recommendedName>
</protein>
<dbReference type="Proteomes" id="UP000246171">
    <property type="component" value="Unassembled WGS sequence"/>
</dbReference>
<feature type="binding site" evidence="6">
    <location>
        <position position="189"/>
    </location>
    <ligand>
        <name>substrate</name>
    </ligand>
</feature>
<dbReference type="PANTHER" id="PTHR46072">
    <property type="entry name" value="AMIDASE-RELATED-RELATED"/>
    <property type="match status" value="1"/>
</dbReference>
<evidence type="ECO:0000259" key="7">
    <source>
        <dbReference type="Pfam" id="PF01425"/>
    </source>
</evidence>
<evidence type="ECO:0000313" key="9">
    <source>
        <dbReference type="Proteomes" id="UP000246171"/>
    </source>
</evidence>
<feature type="binding site" evidence="6">
    <location>
        <begin position="236"/>
        <end position="239"/>
    </location>
    <ligand>
        <name>substrate</name>
    </ligand>
</feature>
<comment type="similarity">
    <text evidence="2">Belongs to the amidase family.</text>
</comment>
<sequence length="572" mass="63397">MHSGMPSWKKAAQAKRQAILNAIPQKWRIQYDTLPVDVTGEFIQGYLTPRELEITESDAIAITSQTTSGSWSAVEVTEAFCHRAAIAHQLVNCLHEVFFEDAIRVAKELDEHLAATGTPKGPLHGLPVSLKDQFHVKGVDTTMGYVGWIGTYQGKKNDPRHRVAESELVRELRNLGAVLFCKTSVPVTLMSGETTNQIIGYTWNPKNRNLSSGGSSGGEGALIALRGSPAGFGTDIGGSVRIPASFNGIFGLRPSAGRIPYEGAANSIDGQSTILSVIGPLATSIGGLKLLFKAILSQEPWQYDPLSLPLPWRDDVEDQTKNLITKKDSTSSQLTFGIMRHDGRVEPQPPVKVAMELMERILNNSGHQVIEWDPDLCREGQEIASETYDMDGGEDLLSHIALSGEEQIPQCSVEPVKHFNAREVAELNVQKREYQKKYMDYWNSTAKLTKNGRPVDAVICPTAPHAAVIPGKYRHTGYTSFINTLDYTSLVFPICCADKHLSSMTERSEFLSELDRKIFEEYDPEIYHGAPIGLQLFGRRLEEEKIVTIAEYLSQQVKLYTQQELESLSTHR</sequence>
<feature type="active site" description="Charge relay system" evidence="5">
    <location>
        <position position="131"/>
    </location>
</feature>
<dbReference type="VEuPathDB" id="FungiDB:BO83DRAFT_317001"/>
<evidence type="ECO:0000256" key="5">
    <source>
        <dbReference type="PIRSR" id="PIRSR001221-1"/>
    </source>
</evidence>
<name>A0A317V3X0_ASPEC</name>
<proteinExistence type="inferred from homology"/>
<evidence type="ECO:0000256" key="1">
    <source>
        <dbReference type="ARBA" id="ARBA00001311"/>
    </source>
</evidence>
<evidence type="ECO:0000256" key="6">
    <source>
        <dbReference type="PIRSR" id="PIRSR001221-2"/>
    </source>
</evidence>
<dbReference type="RefSeq" id="XP_025386148.1">
    <property type="nucleotide sequence ID" value="XM_025527688.1"/>
</dbReference>
<dbReference type="PROSITE" id="PS00571">
    <property type="entry name" value="AMIDASES"/>
    <property type="match status" value="1"/>
</dbReference>
<feature type="domain" description="Amidase" evidence="7">
    <location>
        <begin position="75"/>
        <end position="546"/>
    </location>
</feature>
<feature type="active site" description="Acyl-ester intermediate" evidence="5">
    <location>
        <position position="239"/>
    </location>
</feature>
<dbReference type="GeneID" id="37049650"/>
<dbReference type="InterPro" id="IPR023631">
    <property type="entry name" value="Amidase_dom"/>
</dbReference>
<dbReference type="OrthoDB" id="6428749at2759"/>
<dbReference type="InterPro" id="IPR036928">
    <property type="entry name" value="AS_sf"/>
</dbReference>
<evidence type="ECO:0000256" key="2">
    <source>
        <dbReference type="ARBA" id="ARBA00009199"/>
    </source>
</evidence>
<dbReference type="Pfam" id="PF01425">
    <property type="entry name" value="Amidase"/>
    <property type="match status" value="1"/>
</dbReference>
<evidence type="ECO:0000313" key="8">
    <source>
        <dbReference type="EMBL" id="PWY68775.1"/>
    </source>
</evidence>
<dbReference type="EMBL" id="MSFU01000019">
    <property type="protein sequence ID" value="PWY68775.1"/>
    <property type="molecule type" value="Genomic_DNA"/>
</dbReference>
<keyword evidence="4" id="KW-0378">Hydrolase</keyword>
<reference evidence="8" key="1">
    <citation type="submission" date="2016-12" db="EMBL/GenBank/DDBJ databases">
        <title>The genomes of Aspergillus section Nigri reveals drivers in fungal speciation.</title>
        <authorList>
            <consortium name="DOE Joint Genome Institute"/>
            <person name="Vesth T.C."/>
            <person name="Nybo J."/>
            <person name="Theobald S."/>
            <person name="Brandl J."/>
            <person name="Frisvad J.C."/>
            <person name="Nielsen K.F."/>
            <person name="Lyhne E.K."/>
            <person name="Kogle M.E."/>
            <person name="Kuo A."/>
            <person name="Riley R."/>
            <person name="Clum A."/>
            <person name="Nolan M."/>
            <person name="Lipzen A."/>
            <person name="Salamov A."/>
            <person name="Henrissat B."/>
            <person name="Wiebenga A."/>
            <person name="De vries R.P."/>
            <person name="Grigoriev I.V."/>
            <person name="Mortensen U.H."/>
            <person name="Andersen M.R."/>
            <person name="Baker S.E."/>
        </authorList>
    </citation>
    <scope>NUCLEOTIDE SEQUENCE</scope>
    <source>
        <strain evidence="8">CBS 122712</strain>
    </source>
</reference>
<accession>A0A317V3X0</accession>
<feature type="active site" description="Charge relay system" evidence="5">
    <location>
        <position position="215"/>
    </location>
</feature>
<comment type="catalytic activity">
    <reaction evidence="1">
        <text>a monocarboxylic acid amide + H2O = a monocarboxylate + NH4(+)</text>
        <dbReference type="Rhea" id="RHEA:12020"/>
        <dbReference type="ChEBI" id="CHEBI:15377"/>
        <dbReference type="ChEBI" id="CHEBI:28938"/>
        <dbReference type="ChEBI" id="CHEBI:35757"/>
        <dbReference type="ChEBI" id="CHEBI:83628"/>
        <dbReference type="EC" id="3.5.1.4"/>
    </reaction>
</comment>
<dbReference type="PIRSF" id="PIRSF001221">
    <property type="entry name" value="Amidase_fungi"/>
    <property type="match status" value="1"/>
</dbReference>
<evidence type="ECO:0000256" key="4">
    <source>
        <dbReference type="ARBA" id="ARBA00022801"/>
    </source>
</evidence>
<comment type="caution">
    <text evidence="8">The sequence shown here is derived from an EMBL/GenBank/DDBJ whole genome shotgun (WGS) entry which is preliminary data.</text>
</comment>
<dbReference type="SUPFAM" id="SSF75304">
    <property type="entry name" value="Amidase signature (AS) enzymes"/>
    <property type="match status" value="1"/>
</dbReference>